<sequence length="847" mass="92755">MGKSSSCFRLITCGGDPSEKDDHHQVVSEINSNDKRGWSFRKRSARHRVLSNTVITETPSTANKGSSECTSINFQSMTEPAVVEKVCTTNFSDEKPQLSNLASSEMSETIITETEAKVDVHLPESVVVIVQAAIRGFLAQRALLKSKNAVKLQAAVRGHLVRKHAVGTLRCVQAIVKMQLLVRARHAKQARSENHLNHKEGKNGNEHHVSDVTKSNVTHTSVEKLLNNRFAYQLLESTPKNKPIGIKCDPSKADSAWNWLERWMSVSSKDSAEYKRTTCMSEQPDKTKDSTSVTQLETGVPSEVLLQVEDSKPTVTDSPLPSEDEEKTTAHDTNNFNFETSPSTSSLVRENLEQAPTEKTITEDAKVTSTEVDSYQIENMELEEEKKLTTYDVNDFNFQASPSTSSPVKDNLEQAPTESVIADDAKVNTTEIDSFQNEKMESHASVLQEPSSLSQKPEVDGEQHRQSMKTFASDQLETEGKKSVHGSRKFSNPAFVAAHSKFEELSLTANSGRSSSLFNQDASVESQADTSSVITDTAYKSKELFSENSAPYPSRIGGSECGTELSISSTLDSPDISDVGTMENEHDAKNLAEAINNPENKIDHGVEGKALCATPTSNLPNSDLNPLEIVDEVDDNEVHSVMLGDSKEPAAEPKKNASELLGEKTDTGLHDSKLSPEASPRSHMTIPESQGTPSSQVSVKTKESKVNKSGSSNRRRTLSAANKSPANANYDSGSRGSREQLPKDQLNGKRRKSFGLVKPDHADQELGDNSSNNSSLPHFMQATESARAKINANNSPRSSPDVHDQDIPVKKRHSLPGATGRQDSPRIQRSTSHAQQGAKGNERKWLR</sequence>
<dbReference type="Pfam" id="PF13178">
    <property type="entry name" value="DUF4005"/>
    <property type="match status" value="1"/>
</dbReference>
<accession>A0A8B8JMR5</accession>
<feature type="region of interest" description="Disordered" evidence="4">
    <location>
        <begin position="276"/>
        <end position="347"/>
    </location>
</feature>
<dbReference type="OrthoDB" id="1747078at2759"/>
<feature type="compositionally biased region" description="Polar residues" evidence="4">
    <location>
        <begin position="331"/>
        <end position="347"/>
    </location>
</feature>
<evidence type="ECO:0000313" key="7">
    <source>
        <dbReference type="RefSeq" id="XP_027331953.1"/>
    </source>
</evidence>
<evidence type="ECO:0000259" key="5">
    <source>
        <dbReference type="Pfam" id="PF13178"/>
    </source>
</evidence>
<dbReference type="SMART" id="SM00015">
    <property type="entry name" value="IQ"/>
    <property type="match status" value="2"/>
</dbReference>
<dbReference type="InterPro" id="IPR025064">
    <property type="entry name" value="DUF4005"/>
</dbReference>
<name>A0A8B8JMR5_ABRPR</name>
<feature type="compositionally biased region" description="Polar residues" evidence="4">
    <location>
        <begin position="614"/>
        <end position="624"/>
    </location>
</feature>
<dbReference type="RefSeq" id="XP_027331953.1">
    <property type="nucleotide sequence ID" value="XM_027476152.1"/>
</dbReference>
<evidence type="ECO:0000256" key="4">
    <source>
        <dbReference type="SAM" id="MobiDB-lite"/>
    </source>
</evidence>
<feature type="compositionally biased region" description="Polar residues" evidence="4">
    <location>
        <begin position="767"/>
        <end position="776"/>
    </location>
</feature>
<dbReference type="KEGG" id="aprc:113847201"/>
<evidence type="ECO:0000256" key="2">
    <source>
        <dbReference type="ARBA" id="ARBA00024341"/>
    </source>
</evidence>
<feature type="region of interest" description="Disordered" evidence="4">
    <location>
        <begin position="187"/>
        <end position="217"/>
    </location>
</feature>
<feature type="region of interest" description="Disordered" evidence="4">
    <location>
        <begin position="595"/>
        <end position="847"/>
    </location>
</feature>
<dbReference type="GO" id="GO:0005516">
    <property type="term" value="F:calmodulin binding"/>
    <property type="evidence" value="ECO:0007669"/>
    <property type="project" value="UniProtKB-KW"/>
</dbReference>
<dbReference type="Pfam" id="PF00612">
    <property type="entry name" value="IQ"/>
    <property type="match status" value="2"/>
</dbReference>
<dbReference type="Gene3D" id="1.20.5.190">
    <property type="match status" value="1"/>
</dbReference>
<organism evidence="6 7">
    <name type="scientific">Abrus precatorius</name>
    <name type="common">Indian licorice</name>
    <name type="synonym">Glycine abrus</name>
    <dbReference type="NCBI Taxonomy" id="3816"/>
    <lineage>
        <taxon>Eukaryota</taxon>
        <taxon>Viridiplantae</taxon>
        <taxon>Streptophyta</taxon>
        <taxon>Embryophyta</taxon>
        <taxon>Tracheophyta</taxon>
        <taxon>Spermatophyta</taxon>
        <taxon>Magnoliopsida</taxon>
        <taxon>eudicotyledons</taxon>
        <taxon>Gunneridae</taxon>
        <taxon>Pentapetalae</taxon>
        <taxon>rosids</taxon>
        <taxon>fabids</taxon>
        <taxon>Fabales</taxon>
        <taxon>Fabaceae</taxon>
        <taxon>Papilionoideae</taxon>
        <taxon>50 kb inversion clade</taxon>
        <taxon>NPAAA clade</taxon>
        <taxon>indigoferoid/millettioid clade</taxon>
        <taxon>Abreae</taxon>
        <taxon>Abrus</taxon>
    </lineage>
</organism>
<protein>
    <submittedName>
        <fullName evidence="7">Protein IQ-DOMAIN 32-like isoform X1</fullName>
    </submittedName>
</protein>
<feature type="domain" description="DUF4005" evidence="5">
    <location>
        <begin position="770"/>
        <end position="828"/>
    </location>
</feature>
<dbReference type="InterPro" id="IPR000048">
    <property type="entry name" value="IQ_motif_EF-hand-BS"/>
</dbReference>
<dbReference type="PANTHER" id="PTHR32295">
    <property type="entry name" value="IQ-DOMAIN 5-RELATED"/>
    <property type="match status" value="1"/>
</dbReference>
<feature type="compositionally biased region" description="Polar residues" evidence="4">
    <location>
        <begin position="821"/>
        <end position="835"/>
    </location>
</feature>
<evidence type="ECO:0000256" key="3">
    <source>
        <dbReference type="ARBA" id="ARBA00024378"/>
    </source>
</evidence>
<evidence type="ECO:0000313" key="6">
    <source>
        <dbReference type="Proteomes" id="UP000694853"/>
    </source>
</evidence>
<feature type="compositionally biased region" description="Polar residues" evidence="4">
    <location>
        <begin position="687"/>
        <end position="699"/>
    </location>
</feature>
<feature type="compositionally biased region" description="Basic and acidic residues" evidence="4">
    <location>
        <begin position="190"/>
        <end position="211"/>
    </location>
</feature>
<feature type="compositionally biased region" description="Basic and acidic residues" evidence="4">
    <location>
        <begin position="800"/>
        <end position="809"/>
    </location>
</feature>
<comment type="subunit">
    <text evidence="3">Binds to multiple calmodulin (CaM) in the presence of Ca(2+) and CaM-like proteins.</text>
</comment>
<feature type="region of interest" description="Disordered" evidence="4">
    <location>
        <begin position="545"/>
        <end position="581"/>
    </location>
</feature>
<feature type="compositionally biased region" description="Basic and acidic residues" evidence="4">
    <location>
        <begin position="645"/>
        <end position="674"/>
    </location>
</feature>
<keyword evidence="6" id="KW-1185">Reference proteome</keyword>
<comment type="similarity">
    <text evidence="2">Belongs to the IQD family.</text>
</comment>
<feature type="region of interest" description="Disordered" evidence="4">
    <location>
        <begin position="512"/>
        <end position="533"/>
    </location>
</feature>
<reference evidence="6" key="1">
    <citation type="journal article" date="2019" name="Toxins">
        <title>Detection of Abrin-Like and Prepropulchellin-Like Toxin Genes and Transcripts Using Whole Genome Sequencing and Full-Length Transcript Sequencing of Abrus precatorius.</title>
        <authorList>
            <person name="Hovde B.T."/>
            <person name="Daligault H.E."/>
            <person name="Hanschen E.R."/>
            <person name="Kunde Y.A."/>
            <person name="Johnson M.B."/>
            <person name="Starkenburg S.R."/>
            <person name="Johnson S.L."/>
        </authorList>
    </citation>
    <scope>NUCLEOTIDE SEQUENCE [LARGE SCALE GENOMIC DNA]</scope>
</reference>
<dbReference type="GeneID" id="113847201"/>
<feature type="region of interest" description="Disordered" evidence="4">
    <location>
        <begin position="398"/>
        <end position="418"/>
    </location>
</feature>
<dbReference type="Proteomes" id="UP000694853">
    <property type="component" value="Unplaced"/>
</dbReference>
<feature type="compositionally biased region" description="Polar residues" evidence="4">
    <location>
        <begin position="398"/>
        <end position="408"/>
    </location>
</feature>
<dbReference type="AlphaFoldDB" id="A0A8B8JMR5"/>
<dbReference type="PROSITE" id="PS50096">
    <property type="entry name" value="IQ"/>
    <property type="match status" value="2"/>
</dbReference>
<reference evidence="7" key="2">
    <citation type="submission" date="2025-08" db="UniProtKB">
        <authorList>
            <consortium name="RefSeq"/>
        </authorList>
    </citation>
    <scope>IDENTIFICATION</scope>
    <source>
        <tissue evidence="7">Young leaves</tissue>
    </source>
</reference>
<dbReference type="PANTHER" id="PTHR32295:SF154">
    <property type="entry name" value="PROTEIN IQ-DOMAIN 32"/>
    <property type="match status" value="1"/>
</dbReference>
<proteinExistence type="inferred from homology"/>
<gene>
    <name evidence="7" type="primary">LOC113847201</name>
</gene>
<keyword evidence="1" id="KW-0112">Calmodulin-binding</keyword>
<feature type="compositionally biased region" description="Polar residues" evidence="4">
    <location>
        <begin position="719"/>
        <end position="735"/>
    </location>
</feature>
<evidence type="ECO:0000256" key="1">
    <source>
        <dbReference type="ARBA" id="ARBA00022860"/>
    </source>
</evidence>
<feature type="region of interest" description="Disordered" evidence="4">
    <location>
        <begin position="438"/>
        <end position="487"/>
    </location>
</feature>